<dbReference type="SMART" id="SM00471">
    <property type="entry name" value="HDc"/>
    <property type="match status" value="1"/>
</dbReference>
<reference evidence="4" key="1">
    <citation type="submission" date="2016-10" db="EMBL/GenBank/DDBJ databases">
        <authorList>
            <person name="Varghese N."/>
            <person name="Submissions S."/>
        </authorList>
    </citation>
    <scope>NUCLEOTIDE SEQUENCE [LARGE SCALE GENOMIC DNA]</scope>
    <source>
        <strain evidence="4">DSM 26348</strain>
    </source>
</reference>
<sequence>MTRRFVNLLQDGETLEEVYLLADRQLRANRNGDTYLLTQLRDRTGQVSGLLWNVGDQQVSHLRPGDYVKVRGKVQLFQGNLQIIMTRIDAAGADNLSADDFIPQTSGDTERQLGRLKEILLSIKDPDLRALMGAFFDDPEIVDGLRQAPAGVRLHHAYHGGLLEHVLTLAEGAVRLSDLYPKVDYDLVLAGVFLHDLGKIRELGYDTTFIYTDEGQLIGHLVMGVEMLSDKIRVTEQVTGRPFPSEKAMRLKHLILSHHGSYEFGSPKLPMTPEAIALHHLDNLDAKTNEFLSLIESDPNAGSSWTPYHASMQRKLFKGSGSDWST</sequence>
<dbReference type="EMBL" id="FOQD01000021">
    <property type="protein sequence ID" value="SFJ45979.1"/>
    <property type="molecule type" value="Genomic_DNA"/>
</dbReference>
<dbReference type="Pfam" id="PF01336">
    <property type="entry name" value="tRNA_anti-codon"/>
    <property type="match status" value="1"/>
</dbReference>
<dbReference type="Pfam" id="PF01966">
    <property type="entry name" value="HD"/>
    <property type="match status" value="1"/>
</dbReference>
<evidence type="ECO:0000259" key="2">
    <source>
        <dbReference type="SMART" id="SM00471"/>
    </source>
</evidence>
<dbReference type="STRING" id="1576369.SAMN05421753_1216"/>
<dbReference type="InterPro" id="IPR006674">
    <property type="entry name" value="HD_domain"/>
</dbReference>
<accession>A0A1I3RJR3</accession>
<dbReference type="Gene3D" id="1.10.3210.10">
    <property type="entry name" value="Hypothetical protein af1432"/>
    <property type="match status" value="1"/>
</dbReference>
<dbReference type="InterPro" id="IPR050798">
    <property type="entry name" value="YhaM_exoribonuc/phosphodiest"/>
</dbReference>
<dbReference type="CDD" id="cd04492">
    <property type="entry name" value="YhaM_OBF_like"/>
    <property type="match status" value="1"/>
</dbReference>
<dbReference type="InterPro" id="IPR006675">
    <property type="entry name" value="HDIG_dom"/>
</dbReference>
<dbReference type="InterPro" id="IPR003607">
    <property type="entry name" value="HD/PDEase_dom"/>
</dbReference>
<dbReference type="InterPro" id="IPR012340">
    <property type="entry name" value="NA-bd_OB-fold"/>
</dbReference>
<organism evidence="3 4">
    <name type="scientific">Planctomicrobium piriforme</name>
    <dbReference type="NCBI Taxonomy" id="1576369"/>
    <lineage>
        <taxon>Bacteria</taxon>
        <taxon>Pseudomonadati</taxon>
        <taxon>Planctomycetota</taxon>
        <taxon>Planctomycetia</taxon>
        <taxon>Planctomycetales</taxon>
        <taxon>Planctomycetaceae</taxon>
        <taxon>Planctomicrobium</taxon>
    </lineage>
</organism>
<dbReference type="InterPro" id="IPR004365">
    <property type="entry name" value="NA-bd_OB_tRNA"/>
</dbReference>
<dbReference type="NCBIfam" id="TIGR00277">
    <property type="entry name" value="HDIG"/>
    <property type="match status" value="1"/>
</dbReference>
<name>A0A1I3RJR3_9PLAN</name>
<dbReference type="CDD" id="cd00077">
    <property type="entry name" value="HDc"/>
    <property type="match status" value="1"/>
</dbReference>
<protein>
    <submittedName>
        <fullName evidence="3">3'-5' exoribonuclease</fullName>
    </submittedName>
</protein>
<dbReference type="SUPFAM" id="SSF50249">
    <property type="entry name" value="Nucleic acid-binding proteins"/>
    <property type="match status" value="1"/>
</dbReference>
<evidence type="ECO:0000256" key="1">
    <source>
        <dbReference type="ARBA" id="ARBA00022801"/>
    </source>
</evidence>
<evidence type="ECO:0000313" key="3">
    <source>
        <dbReference type="EMBL" id="SFJ45979.1"/>
    </source>
</evidence>
<dbReference type="GO" id="GO:0016787">
    <property type="term" value="F:hydrolase activity"/>
    <property type="evidence" value="ECO:0007669"/>
    <property type="project" value="UniProtKB-KW"/>
</dbReference>
<keyword evidence="1" id="KW-0378">Hydrolase</keyword>
<dbReference type="PANTHER" id="PTHR37294">
    <property type="entry name" value="3'-5' EXORIBONUCLEASE YHAM"/>
    <property type="match status" value="1"/>
</dbReference>
<proteinExistence type="predicted"/>
<gene>
    <name evidence="3" type="ORF">SAMN05421753_1216</name>
</gene>
<dbReference type="RefSeq" id="WP_092056260.1">
    <property type="nucleotide sequence ID" value="NZ_FOQD01000021.1"/>
</dbReference>
<dbReference type="SUPFAM" id="SSF109604">
    <property type="entry name" value="HD-domain/PDEase-like"/>
    <property type="match status" value="1"/>
</dbReference>
<evidence type="ECO:0000313" key="4">
    <source>
        <dbReference type="Proteomes" id="UP000199518"/>
    </source>
</evidence>
<dbReference type="AlphaFoldDB" id="A0A1I3RJR3"/>
<keyword evidence="4" id="KW-1185">Reference proteome</keyword>
<dbReference type="OrthoDB" id="9778453at2"/>
<dbReference type="Gene3D" id="2.40.50.140">
    <property type="entry name" value="Nucleic acid-binding proteins"/>
    <property type="match status" value="1"/>
</dbReference>
<dbReference type="GO" id="GO:0003676">
    <property type="term" value="F:nucleic acid binding"/>
    <property type="evidence" value="ECO:0007669"/>
    <property type="project" value="InterPro"/>
</dbReference>
<dbReference type="GO" id="GO:0031125">
    <property type="term" value="P:rRNA 3'-end processing"/>
    <property type="evidence" value="ECO:0007669"/>
    <property type="project" value="TreeGrafter"/>
</dbReference>
<dbReference type="Proteomes" id="UP000199518">
    <property type="component" value="Unassembled WGS sequence"/>
</dbReference>
<feature type="domain" description="HD/PDEase" evidence="2">
    <location>
        <begin position="158"/>
        <end position="296"/>
    </location>
</feature>
<dbReference type="PANTHER" id="PTHR37294:SF1">
    <property type="entry name" value="3'-5' EXORIBONUCLEASE YHAM"/>
    <property type="match status" value="1"/>
</dbReference>